<evidence type="ECO:0000313" key="3">
    <source>
        <dbReference type="Proteomes" id="UP001353858"/>
    </source>
</evidence>
<dbReference type="Proteomes" id="UP001353858">
    <property type="component" value="Unassembled WGS sequence"/>
</dbReference>
<dbReference type="Gene3D" id="1.10.238.20">
    <property type="entry name" value="Pheromone/general odorant binding protein domain"/>
    <property type="match status" value="1"/>
</dbReference>
<dbReference type="Pfam" id="PF01395">
    <property type="entry name" value="PBP_GOBP"/>
    <property type="match status" value="1"/>
</dbReference>
<dbReference type="InterPro" id="IPR036728">
    <property type="entry name" value="PBP_GOBP_sf"/>
</dbReference>
<protein>
    <submittedName>
        <fullName evidence="2">Uncharacterized protein</fullName>
    </submittedName>
</protein>
<proteinExistence type="predicted"/>
<dbReference type="CDD" id="cd23992">
    <property type="entry name" value="PBP_GOBP"/>
    <property type="match status" value="1"/>
</dbReference>
<gene>
    <name evidence="2" type="ORF">RN001_000115</name>
</gene>
<dbReference type="SUPFAM" id="SSF47565">
    <property type="entry name" value="Insect pheromone/odorant-binding proteins"/>
    <property type="match status" value="1"/>
</dbReference>
<organism evidence="2 3">
    <name type="scientific">Aquatica leii</name>
    <dbReference type="NCBI Taxonomy" id="1421715"/>
    <lineage>
        <taxon>Eukaryota</taxon>
        <taxon>Metazoa</taxon>
        <taxon>Ecdysozoa</taxon>
        <taxon>Arthropoda</taxon>
        <taxon>Hexapoda</taxon>
        <taxon>Insecta</taxon>
        <taxon>Pterygota</taxon>
        <taxon>Neoptera</taxon>
        <taxon>Endopterygota</taxon>
        <taxon>Coleoptera</taxon>
        <taxon>Polyphaga</taxon>
        <taxon>Elateriformia</taxon>
        <taxon>Elateroidea</taxon>
        <taxon>Lampyridae</taxon>
        <taxon>Luciolinae</taxon>
        <taxon>Aquatica</taxon>
    </lineage>
</organism>
<dbReference type="SMART" id="SM00708">
    <property type="entry name" value="PhBP"/>
    <property type="match status" value="1"/>
</dbReference>
<accession>A0AAN7SKB4</accession>
<reference evidence="3" key="1">
    <citation type="submission" date="2023-01" db="EMBL/GenBank/DDBJ databases">
        <title>Key to firefly adult light organ development and bioluminescence: homeobox transcription factors regulate luciferase expression and transportation to peroxisome.</title>
        <authorList>
            <person name="Fu X."/>
        </authorList>
    </citation>
    <scope>NUCLEOTIDE SEQUENCE [LARGE SCALE GENOMIC DNA]</scope>
</reference>
<keyword evidence="3" id="KW-1185">Reference proteome</keyword>
<dbReference type="GO" id="GO:0005549">
    <property type="term" value="F:odorant binding"/>
    <property type="evidence" value="ECO:0007669"/>
    <property type="project" value="InterPro"/>
</dbReference>
<sequence>MNIHVIILISIASCNALLEVPLDIRQSWEDLIERFSSQCICEVGVSPALAVGFFKKGQYSADFCTHCYVYCVSEKLNLISASTGVVNQNEFLRQVAGTTPPMVLNCSIDANSKKDRCDVGYYMYQCIVTALLVPI</sequence>
<keyword evidence="1" id="KW-0732">Signal</keyword>
<name>A0AAN7SKB4_9COLE</name>
<evidence type="ECO:0000256" key="1">
    <source>
        <dbReference type="SAM" id="SignalP"/>
    </source>
</evidence>
<feature type="signal peptide" evidence="1">
    <location>
        <begin position="1"/>
        <end position="16"/>
    </location>
</feature>
<dbReference type="AlphaFoldDB" id="A0AAN7SKB4"/>
<evidence type="ECO:0000313" key="2">
    <source>
        <dbReference type="EMBL" id="KAK4883844.1"/>
    </source>
</evidence>
<comment type="caution">
    <text evidence="2">The sequence shown here is derived from an EMBL/GenBank/DDBJ whole genome shotgun (WGS) entry which is preliminary data.</text>
</comment>
<feature type="chain" id="PRO_5042862246" evidence="1">
    <location>
        <begin position="17"/>
        <end position="135"/>
    </location>
</feature>
<dbReference type="EMBL" id="JARPUR010000001">
    <property type="protein sequence ID" value="KAK4883844.1"/>
    <property type="molecule type" value="Genomic_DNA"/>
</dbReference>
<dbReference type="InterPro" id="IPR006170">
    <property type="entry name" value="PBP/GOBP"/>
</dbReference>